<evidence type="ECO:0000259" key="13">
    <source>
        <dbReference type="PROSITE" id="PS51406"/>
    </source>
</evidence>
<feature type="chain" id="PRO_5008133512" description="T-complex protein 1 subunit eta" evidence="12">
    <location>
        <begin position="28"/>
        <end position="1144"/>
    </location>
</feature>
<dbReference type="VEuPathDB" id="VectorBase:AFAF018397"/>
<dbReference type="SUPFAM" id="SSF56496">
    <property type="entry name" value="Fibrinogen C-terminal domain-like"/>
    <property type="match status" value="1"/>
</dbReference>
<feature type="signal peptide" evidence="12">
    <location>
        <begin position="1"/>
        <end position="27"/>
    </location>
</feature>
<name>A0A182QWQ4_9DIPT</name>
<dbReference type="InterPro" id="IPR027413">
    <property type="entry name" value="GROEL-like_equatorial_sf"/>
</dbReference>
<dbReference type="InterPro" id="IPR014716">
    <property type="entry name" value="Fibrinogen_a/b/g_C_1"/>
</dbReference>
<reference evidence="14" key="2">
    <citation type="submission" date="2020-05" db="UniProtKB">
        <authorList>
            <consortium name="EnsemblMetazoa"/>
        </authorList>
    </citation>
    <scope>IDENTIFICATION</scope>
    <source>
        <strain evidence="14">FAR1</strain>
    </source>
</reference>
<dbReference type="InterPro" id="IPR017998">
    <property type="entry name" value="Chaperone_TCP-1"/>
</dbReference>
<comment type="similarity">
    <text evidence="2 10">Belongs to the TCP-1 chaperonin family.</text>
</comment>
<dbReference type="Pfam" id="PF00118">
    <property type="entry name" value="Cpn60_TCP1"/>
    <property type="match status" value="1"/>
</dbReference>
<evidence type="ECO:0000313" key="15">
    <source>
        <dbReference type="Proteomes" id="UP000075886"/>
    </source>
</evidence>
<evidence type="ECO:0000256" key="9">
    <source>
        <dbReference type="ARBA" id="ARBA00049360"/>
    </source>
</evidence>
<dbReference type="InterPro" id="IPR027409">
    <property type="entry name" value="GroEL-like_apical_dom_sf"/>
</dbReference>
<dbReference type="PROSITE" id="PS00995">
    <property type="entry name" value="TCP1_3"/>
    <property type="match status" value="1"/>
</dbReference>
<organism evidence="14 15">
    <name type="scientific">Anopheles farauti</name>
    <dbReference type="NCBI Taxonomy" id="69004"/>
    <lineage>
        <taxon>Eukaryota</taxon>
        <taxon>Metazoa</taxon>
        <taxon>Ecdysozoa</taxon>
        <taxon>Arthropoda</taxon>
        <taxon>Hexapoda</taxon>
        <taxon>Insecta</taxon>
        <taxon>Pterygota</taxon>
        <taxon>Neoptera</taxon>
        <taxon>Endopterygota</taxon>
        <taxon>Diptera</taxon>
        <taxon>Nematocera</taxon>
        <taxon>Culicoidea</taxon>
        <taxon>Culicidae</taxon>
        <taxon>Anophelinae</taxon>
        <taxon>Anopheles</taxon>
    </lineage>
</organism>
<evidence type="ECO:0000256" key="10">
    <source>
        <dbReference type="RuleBase" id="RU004187"/>
    </source>
</evidence>
<evidence type="ECO:0000256" key="7">
    <source>
        <dbReference type="ARBA" id="ARBA00023186"/>
    </source>
</evidence>
<dbReference type="InterPro" id="IPR002194">
    <property type="entry name" value="Chaperonin_TCP-1_CS"/>
</dbReference>
<dbReference type="InterPro" id="IPR002423">
    <property type="entry name" value="Cpn60/GroEL/TCP-1"/>
</dbReference>
<dbReference type="InterPro" id="IPR002181">
    <property type="entry name" value="Fibrinogen_a/b/g_C_dom"/>
</dbReference>
<dbReference type="SUPFAM" id="SSF52029">
    <property type="entry name" value="GroEL apical domain-like"/>
    <property type="match status" value="1"/>
</dbReference>
<dbReference type="FunFam" id="3.50.7.10:FF:000006">
    <property type="entry name" value="T-complex protein 1 subunit eta"/>
    <property type="match status" value="1"/>
</dbReference>
<evidence type="ECO:0000256" key="11">
    <source>
        <dbReference type="SAM" id="MobiDB-lite"/>
    </source>
</evidence>
<dbReference type="PROSITE" id="PS51406">
    <property type="entry name" value="FIBRINOGEN_C_2"/>
    <property type="match status" value="1"/>
</dbReference>
<dbReference type="CDD" id="cd03340">
    <property type="entry name" value="TCP1_eta"/>
    <property type="match status" value="1"/>
</dbReference>
<dbReference type="EnsemblMetazoa" id="AFAF018397-RA">
    <property type="protein sequence ID" value="AFAF018397-PA"/>
    <property type="gene ID" value="AFAF018397"/>
</dbReference>
<dbReference type="PANTHER" id="PTHR11353">
    <property type="entry name" value="CHAPERONIN"/>
    <property type="match status" value="1"/>
</dbReference>
<dbReference type="PROSITE" id="PS00751">
    <property type="entry name" value="TCP1_2"/>
    <property type="match status" value="1"/>
</dbReference>
<dbReference type="GO" id="GO:0140662">
    <property type="term" value="F:ATP-dependent protein folding chaperone"/>
    <property type="evidence" value="ECO:0007669"/>
    <property type="project" value="InterPro"/>
</dbReference>
<dbReference type="FunFam" id="3.30.260.10:FF:000022">
    <property type="entry name" value="T-complex protein 1 subunit eta"/>
    <property type="match status" value="1"/>
</dbReference>
<keyword evidence="6 10" id="KW-0067">ATP-binding</keyword>
<dbReference type="InterPro" id="IPR036056">
    <property type="entry name" value="Fibrinogen-like_C"/>
</dbReference>
<dbReference type="GO" id="GO:0016887">
    <property type="term" value="F:ATP hydrolysis activity"/>
    <property type="evidence" value="ECO:0007669"/>
    <property type="project" value="InterPro"/>
</dbReference>
<dbReference type="CDD" id="cd00087">
    <property type="entry name" value="FReD"/>
    <property type="match status" value="1"/>
</dbReference>
<evidence type="ECO:0000256" key="12">
    <source>
        <dbReference type="SAM" id="SignalP"/>
    </source>
</evidence>
<dbReference type="InterPro" id="IPR027410">
    <property type="entry name" value="TCP-1-like_intermed_sf"/>
</dbReference>
<evidence type="ECO:0000256" key="2">
    <source>
        <dbReference type="ARBA" id="ARBA00008020"/>
    </source>
</evidence>
<feature type="region of interest" description="Disordered" evidence="11">
    <location>
        <begin position="1123"/>
        <end position="1144"/>
    </location>
</feature>
<dbReference type="Pfam" id="PF00147">
    <property type="entry name" value="Fibrinogen_C"/>
    <property type="match status" value="1"/>
</dbReference>
<keyword evidence="12" id="KW-0732">Signal</keyword>
<sequence>MLFTIMRNRLVVILLLWLLIAMARSQAVSSTDGATVQDIRAVLDDMKSHLNRFNSHYLINLEQRIVSLLTTMTSLDVNVKSLQEKSQIWDVFQHHIGAWSEHIKSVDNKLDILKKTHETPSPTLETRLSSLDFKIQHIFEKVDVINEKLHDITKTVYALSSSNANNRGRRNDRLEAAAEQAAILTKIGNLQKQINRIETNGNSCQSRNNGQTNGNRNGVPAKVRKDVSDSDEEMDDFLEKLTTKKLRELISNRKHCRSLDALTGTVRSIEDRTVRIYDLEANQFERILSCCQRTNNEVTTFTNSADILLKRIEHLVLDVDRKVEKRNNLNCIQAGVHTVPTTSPIQSVGNSTLEESLDDALHAEIGSGSEEHQSYDANIVTNGTIEQQEEIDFHHPDKDGCHQLLKRVGGVYTFAEVELNEARRDFNRRYCEFATDGPAWTVLQRRNWYDLQENFNRTWKEYKYGFGDLGYEFWMGNDFIHRLSYDDNVELRIELEDFEGNTAYAEYGTFRMESEKFNYNLMVSDYHGNASDSLSYHNDHDFSTCAESNLNGKYYLENPRDHKSTGILWESWLGDYALKAAKMMIRPKDSWSKDEDASDNDSPQPQIILLKEGTDTSQGKPQLVSNINACQSIVDAVRTTLGPRGMDKLIVDSKGKATISNDGATIMKLLDIVHPAAKTLVDIAKSQDAEVGDGTTSVVLLAGEFLKQLKPFVEEGVHPRIIIKAVRKALNLCVAQINELAFKIEKHDNEKHRALLEKCAATALNSKLIHQQKEFFSKMVVDSVTTLDTLLPLNMIGIKKVTGGALEDSMLVEGVAFKKTFAYAGFEMQPKSYDGVKIALLNIELELKAERDNAEVRVDNVAEYQKVVDAEWQILYDKLEKIHKSGAQVVLSKLPIGDVATQYFADRDMFCAGRVPEEDLKRTQKACGGAVMTTVQDISDKVLGSCEHFEERQIGSERFNLFQGCPNAKTCTIILRGGAEQFLEETERSLHDAIMIVRRTIRNDSVVAGGGAIEMELSKMLRNHSRTIAGKEQLLIGAMAKALEIIPRQLCDNAGFDATNILNKLRQKHAQGCQWYGVDIMKEHIADNFEAFVWEPSVIKINALTAACEATCMILSVDETIKSPKSGGGEAPQPPMGRGMGRPF</sequence>
<dbReference type="InterPro" id="IPR054827">
    <property type="entry name" value="thermosome_alpha"/>
</dbReference>
<evidence type="ECO:0000256" key="8">
    <source>
        <dbReference type="ARBA" id="ARBA00032221"/>
    </source>
</evidence>
<protein>
    <recommendedName>
        <fullName evidence="3">T-complex protein 1 subunit eta</fullName>
    </recommendedName>
    <alternativeName>
        <fullName evidence="8">CCT-eta</fullName>
    </alternativeName>
</protein>
<dbReference type="SUPFAM" id="SSF54849">
    <property type="entry name" value="GroEL-intermediate domain like"/>
    <property type="match status" value="1"/>
</dbReference>
<dbReference type="NCBIfam" id="TIGR02345">
    <property type="entry name" value="chap_CCT_eta"/>
    <property type="match status" value="1"/>
</dbReference>
<dbReference type="AlphaFoldDB" id="A0A182QWQ4"/>
<feature type="region of interest" description="Disordered" evidence="11">
    <location>
        <begin position="200"/>
        <end position="228"/>
    </location>
</feature>
<evidence type="ECO:0000256" key="1">
    <source>
        <dbReference type="ARBA" id="ARBA00004496"/>
    </source>
</evidence>
<dbReference type="Gene3D" id="3.50.7.10">
    <property type="entry name" value="GroEL"/>
    <property type="match status" value="1"/>
</dbReference>
<dbReference type="Gene3D" id="4.10.530.10">
    <property type="entry name" value="Gamma-fibrinogen Carboxyl Terminal Fragment, domain 2"/>
    <property type="match status" value="1"/>
</dbReference>
<proteinExistence type="inferred from homology"/>
<dbReference type="SMART" id="SM00186">
    <property type="entry name" value="FBG"/>
    <property type="match status" value="1"/>
</dbReference>
<dbReference type="InterPro" id="IPR053374">
    <property type="entry name" value="TCP-1_chaperonin"/>
</dbReference>
<feature type="domain" description="Fibrinogen C-terminal" evidence="13">
    <location>
        <begin position="392"/>
        <end position="544"/>
    </location>
</feature>
<dbReference type="GO" id="GO:0005524">
    <property type="term" value="F:ATP binding"/>
    <property type="evidence" value="ECO:0007669"/>
    <property type="project" value="UniProtKB-KW"/>
</dbReference>
<dbReference type="FunFam" id="1.10.560.10:FF:000017">
    <property type="entry name" value="T-complex protein 1 subunit eta"/>
    <property type="match status" value="1"/>
</dbReference>
<evidence type="ECO:0000313" key="14">
    <source>
        <dbReference type="EnsemblMetazoa" id="AFAF018397-PA"/>
    </source>
</evidence>
<evidence type="ECO:0000256" key="5">
    <source>
        <dbReference type="ARBA" id="ARBA00022741"/>
    </source>
</evidence>
<dbReference type="NCBIfam" id="NF041082">
    <property type="entry name" value="thermosome_alpha"/>
    <property type="match status" value="1"/>
</dbReference>
<dbReference type="GO" id="GO:0005832">
    <property type="term" value="C:chaperonin-containing T-complex"/>
    <property type="evidence" value="ECO:0007669"/>
    <property type="project" value="UniProtKB-ARBA"/>
</dbReference>
<dbReference type="NCBIfam" id="NF041083">
    <property type="entry name" value="thermosome_beta"/>
    <property type="match status" value="1"/>
</dbReference>
<keyword evidence="15" id="KW-1185">Reference proteome</keyword>
<comment type="catalytic activity">
    <reaction evidence="9">
        <text>ATP + H2O = ADP + phosphate + H(+)</text>
        <dbReference type="Rhea" id="RHEA:13065"/>
        <dbReference type="ChEBI" id="CHEBI:15377"/>
        <dbReference type="ChEBI" id="CHEBI:15378"/>
        <dbReference type="ChEBI" id="CHEBI:30616"/>
        <dbReference type="ChEBI" id="CHEBI:43474"/>
        <dbReference type="ChEBI" id="CHEBI:456216"/>
    </reaction>
</comment>
<evidence type="ECO:0000256" key="4">
    <source>
        <dbReference type="ARBA" id="ARBA00022490"/>
    </source>
</evidence>
<dbReference type="PRINTS" id="PR00304">
    <property type="entry name" value="TCOMPLEXTCP1"/>
</dbReference>
<keyword evidence="4" id="KW-0963">Cytoplasm</keyword>
<dbReference type="PROSITE" id="PS00750">
    <property type="entry name" value="TCP1_1"/>
    <property type="match status" value="1"/>
</dbReference>
<keyword evidence="5 10" id="KW-0547">Nucleotide-binding</keyword>
<accession>A0A182QWQ4</accession>
<comment type="subcellular location">
    <subcellularLocation>
        <location evidence="1">Cytoplasm</location>
    </subcellularLocation>
</comment>
<keyword evidence="7 10" id="KW-0143">Chaperone</keyword>
<evidence type="ECO:0000256" key="6">
    <source>
        <dbReference type="ARBA" id="ARBA00022840"/>
    </source>
</evidence>
<dbReference type="Proteomes" id="UP000075886">
    <property type="component" value="Unassembled WGS sequence"/>
</dbReference>
<evidence type="ECO:0000256" key="3">
    <source>
        <dbReference type="ARBA" id="ARBA00015836"/>
    </source>
</evidence>
<dbReference type="Gene3D" id="3.30.260.10">
    <property type="entry name" value="TCP-1-like chaperonin intermediate domain"/>
    <property type="match status" value="1"/>
</dbReference>
<dbReference type="SUPFAM" id="SSF48592">
    <property type="entry name" value="GroEL equatorial domain-like"/>
    <property type="match status" value="1"/>
</dbReference>
<reference evidence="15" key="1">
    <citation type="submission" date="2014-01" db="EMBL/GenBank/DDBJ databases">
        <title>The Genome Sequence of Anopheles farauti FAR1 (V2).</title>
        <authorList>
            <consortium name="The Broad Institute Genomics Platform"/>
            <person name="Neafsey D.E."/>
            <person name="Besansky N."/>
            <person name="Howell P."/>
            <person name="Walton C."/>
            <person name="Young S.K."/>
            <person name="Zeng Q."/>
            <person name="Gargeya S."/>
            <person name="Fitzgerald M."/>
            <person name="Haas B."/>
            <person name="Abouelleil A."/>
            <person name="Allen A.W."/>
            <person name="Alvarado L."/>
            <person name="Arachchi H.M."/>
            <person name="Berlin A.M."/>
            <person name="Chapman S.B."/>
            <person name="Gainer-Dewar J."/>
            <person name="Goldberg J."/>
            <person name="Griggs A."/>
            <person name="Gujja S."/>
            <person name="Hansen M."/>
            <person name="Howarth C."/>
            <person name="Imamovic A."/>
            <person name="Ireland A."/>
            <person name="Larimer J."/>
            <person name="McCowan C."/>
            <person name="Murphy C."/>
            <person name="Pearson M."/>
            <person name="Poon T.W."/>
            <person name="Priest M."/>
            <person name="Roberts A."/>
            <person name="Saif S."/>
            <person name="Shea T."/>
            <person name="Sisk P."/>
            <person name="Sykes S."/>
            <person name="Wortman J."/>
            <person name="Nusbaum C."/>
            <person name="Birren B."/>
        </authorList>
    </citation>
    <scope>NUCLEOTIDE SEQUENCE [LARGE SCALE GENOMIC DNA]</scope>
    <source>
        <strain evidence="15">FAR1</strain>
    </source>
</reference>
<dbReference type="Gene3D" id="1.10.560.10">
    <property type="entry name" value="GroEL-like equatorial domain"/>
    <property type="match status" value="1"/>
</dbReference>
<dbReference type="GO" id="GO:0051082">
    <property type="term" value="F:unfolded protein binding"/>
    <property type="evidence" value="ECO:0007669"/>
    <property type="project" value="InterPro"/>
</dbReference>
<dbReference type="STRING" id="69004.A0A182QWQ4"/>
<feature type="compositionally biased region" description="Low complexity" evidence="11">
    <location>
        <begin position="207"/>
        <end position="218"/>
    </location>
</feature>
<dbReference type="EMBL" id="AXCN02000034">
    <property type="status" value="NOT_ANNOTATED_CDS"/>
    <property type="molecule type" value="Genomic_DNA"/>
</dbReference>
<dbReference type="Gene3D" id="3.90.215.10">
    <property type="entry name" value="Gamma Fibrinogen, chain A, domain 1"/>
    <property type="match status" value="1"/>
</dbReference>
<dbReference type="InterPro" id="IPR012720">
    <property type="entry name" value="Chap_CCT_eta"/>
</dbReference>